<organism evidence="12 13">
    <name type="scientific">Parambassis ranga</name>
    <name type="common">Indian glassy fish</name>
    <dbReference type="NCBI Taxonomy" id="210632"/>
    <lineage>
        <taxon>Eukaryota</taxon>
        <taxon>Metazoa</taxon>
        <taxon>Chordata</taxon>
        <taxon>Craniata</taxon>
        <taxon>Vertebrata</taxon>
        <taxon>Euteleostomi</taxon>
        <taxon>Actinopterygii</taxon>
        <taxon>Neopterygii</taxon>
        <taxon>Teleostei</taxon>
        <taxon>Neoteleostei</taxon>
        <taxon>Acanthomorphata</taxon>
        <taxon>Ovalentaria</taxon>
        <taxon>Ambassidae</taxon>
        <taxon>Parambassis</taxon>
    </lineage>
</organism>
<keyword evidence="2" id="KW-1003">Cell membrane</keyword>
<accession>A0A6P7HT34</accession>
<dbReference type="Gene3D" id="1.20.1070.10">
    <property type="entry name" value="Rhodopsin 7-helix transmembrane proteins"/>
    <property type="match status" value="1"/>
</dbReference>
<dbReference type="RefSeq" id="XP_028253732.1">
    <property type="nucleotide sequence ID" value="XM_028397931.1"/>
</dbReference>
<evidence type="ECO:0000259" key="11">
    <source>
        <dbReference type="PROSITE" id="PS50262"/>
    </source>
</evidence>
<dbReference type="Pfam" id="PF00001">
    <property type="entry name" value="7tm_1"/>
    <property type="match status" value="1"/>
</dbReference>
<evidence type="ECO:0000256" key="10">
    <source>
        <dbReference type="SAM" id="Phobius"/>
    </source>
</evidence>
<dbReference type="SMART" id="SM01381">
    <property type="entry name" value="7TM_GPCR_Srsx"/>
    <property type="match status" value="1"/>
</dbReference>
<reference evidence="13" key="1">
    <citation type="submission" date="2025-08" db="UniProtKB">
        <authorList>
            <consortium name="RefSeq"/>
        </authorList>
    </citation>
    <scope>IDENTIFICATION</scope>
</reference>
<dbReference type="GeneID" id="114429083"/>
<dbReference type="InterPro" id="IPR050569">
    <property type="entry name" value="TAAR"/>
</dbReference>
<dbReference type="GO" id="GO:0001594">
    <property type="term" value="F:trace-amine receptor activity"/>
    <property type="evidence" value="ECO:0007669"/>
    <property type="project" value="TreeGrafter"/>
</dbReference>
<feature type="transmembrane region" description="Helical" evidence="10">
    <location>
        <begin position="392"/>
        <end position="409"/>
    </location>
</feature>
<evidence type="ECO:0000256" key="5">
    <source>
        <dbReference type="ARBA" id="ARBA00023040"/>
    </source>
</evidence>
<feature type="transmembrane region" description="Helical" evidence="10">
    <location>
        <begin position="175"/>
        <end position="195"/>
    </location>
</feature>
<evidence type="ECO:0000256" key="9">
    <source>
        <dbReference type="RuleBase" id="RU000688"/>
    </source>
</evidence>
<feature type="transmembrane region" description="Helical" evidence="10">
    <location>
        <begin position="296"/>
        <end position="318"/>
    </location>
</feature>
<evidence type="ECO:0000256" key="3">
    <source>
        <dbReference type="ARBA" id="ARBA00022692"/>
    </source>
</evidence>
<keyword evidence="7 9" id="KW-0675">Receptor</keyword>
<proteinExistence type="inferred from homology"/>
<comment type="subcellular location">
    <subcellularLocation>
        <location evidence="1">Cell membrane</location>
        <topology evidence="1">Multi-pass membrane protein</topology>
    </subcellularLocation>
</comment>
<dbReference type="Proteomes" id="UP000515145">
    <property type="component" value="Chromosome 24"/>
</dbReference>
<dbReference type="OrthoDB" id="5959645at2759"/>
<evidence type="ECO:0000256" key="8">
    <source>
        <dbReference type="ARBA" id="ARBA00023224"/>
    </source>
</evidence>
<feature type="transmembrane region" description="Helical" evidence="10">
    <location>
        <begin position="253"/>
        <end position="276"/>
    </location>
</feature>
<dbReference type="CDD" id="cd15314">
    <property type="entry name" value="7tmA_TAAR1"/>
    <property type="match status" value="1"/>
</dbReference>
<evidence type="ECO:0000256" key="6">
    <source>
        <dbReference type="ARBA" id="ARBA00023136"/>
    </source>
</evidence>
<evidence type="ECO:0000256" key="1">
    <source>
        <dbReference type="ARBA" id="ARBA00004651"/>
    </source>
</evidence>
<dbReference type="AlphaFoldDB" id="A0A6P7HT34"/>
<dbReference type="SUPFAM" id="SSF81321">
    <property type="entry name" value="Family A G protein-coupled receptor-like"/>
    <property type="match status" value="1"/>
</dbReference>
<evidence type="ECO:0000313" key="13">
    <source>
        <dbReference type="RefSeq" id="XP_028253732.1"/>
    </source>
</evidence>
<protein>
    <submittedName>
        <fullName evidence="13">Trace amine-associated receptor 1-like</fullName>
    </submittedName>
</protein>
<keyword evidence="6 10" id="KW-0472">Membrane</keyword>
<evidence type="ECO:0000256" key="7">
    <source>
        <dbReference type="ARBA" id="ARBA00023170"/>
    </source>
</evidence>
<feature type="transmembrane region" description="Helical" evidence="10">
    <location>
        <begin position="348"/>
        <end position="372"/>
    </location>
</feature>
<feature type="domain" description="G-protein coupled receptors family 1 profile" evidence="11">
    <location>
        <begin position="154"/>
        <end position="402"/>
    </location>
</feature>
<dbReference type="PRINTS" id="PR00237">
    <property type="entry name" value="GPCRRHODOPSN"/>
</dbReference>
<sequence>MEVREIESESAMFFDSNVKAAGPSGVGGHQAWLTCGTPEKADRYRQLRKGTQCFTNTVFNEDRLLMSLTGDVIGHWKEYFENLLNPNNMSSIEEAEVAEDMKTEVSINWTDVGTDTYQCSEIVNFNNIPANSHSTICGLFYVFTGLLSLITICGNLLVIISIIYFKQLHTPTNSLILSLGVTDLMVGIIVFPLSMVFSVKSCLYFESLLCKVRGSFDICLSTCSILNLVCISVDRYYAVCQPLTYRATINHRVVVIMILICWGVSVLTGIVIIIAGLNSENCEDRCIIEALMTNTIGSILSFYLPVIIMLCIYLKIFLVAQRQARSIHNTTKSGPAVSKMERKATKTLAIVLGVFIFCWSPFFLCFLSFTFLPLTGGTVPTPVTETLWRLSLSNSMLNPFIYAFFYSWFRSAFRMIITGKIFQGDFTNCKLH</sequence>
<comment type="similarity">
    <text evidence="9">Belongs to the G-protein coupled receptor 1 family.</text>
</comment>
<feature type="transmembrane region" description="Helical" evidence="10">
    <location>
        <begin position="139"/>
        <end position="163"/>
    </location>
</feature>
<dbReference type="PROSITE" id="PS50262">
    <property type="entry name" value="G_PROTEIN_RECEP_F1_2"/>
    <property type="match status" value="1"/>
</dbReference>
<evidence type="ECO:0000313" key="12">
    <source>
        <dbReference type="Proteomes" id="UP000515145"/>
    </source>
</evidence>
<dbReference type="InterPro" id="IPR000276">
    <property type="entry name" value="GPCR_Rhodpsn"/>
</dbReference>
<dbReference type="FunFam" id="1.20.1070.10:FF:000279">
    <property type="entry name" value="Trace amine-associated receptor 16f"/>
    <property type="match status" value="1"/>
</dbReference>
<dbReference type="InParanoid" id="A0A6P7HT34"/>
<name>A0A6P7HT34_9TELE</name>
<keyword evidence="5 9" id="KW-0297">G-protein coupled receptor</keyword>
<dbReference type="PROSITE" id="PS00237">
    <property type="entry name" value="G_PROTEIN_RECEP_F1_1"/>
    <property type="match status" value="1"/>
</dbReference>
<dbReference type="GO" id="GO:0005886">
    <property type="term" value="C:plasma membrane"/>
    <property type="evidence" value="ECO:0007669"/>
    <property type="project" value="UniProtKB-SubCell"/>
</dbReference>
<dbReference type="PANTHER" id="PTHR24249:SF415">
    <property type="entry name" value="TRACE AMINE-ASSOCIATED RECEPTOR 1"/>
    <property type="match status" value="1"/>
</dbReference>
<dbReference type="InterPro" id="IPR017452">
    <property type="entry name" value="GPCR_Rhodpsn_7TM"/>
</dbReference>
<keyword evidence="12" id="KW-1185">Reference proteome</keyword>
<keyword evidence="4 10" id="KW-1133">Transmembrane helix</keyword>
<evidence type="ECO:0000256" key="2">
    <source>
        <dbReference type="ARBA" id="ARBA00022475"/>
    </source>
</evidence>
<keyword evidence="3 9" id="KW-0812">Transmembrane</keyword>
<gene>
    <name evidence="13" type="primary">LOC114429083</name>
</gene>
<dbReference type="PANTHER" id="PTHR24249">
    <property type="entry name" value="HISTAMINE RECEPTOR-RELATED G-PROTEIN COUPLED RECEPTOR"/>
    <property type="match status" value="1"/>
</dbReference>
<keyword evidence="8 9" id="KW-0807">Transducer</keyword>
<evidence type="ECO:0000256" key="4">
    <source>
        <dbReference type="ARBA" id="ARBA00022989"/>
    </source>
</evidence>